<feature type="domain" description="TfoX N-terminal" evidence="1">
    <location>
        <begin position="21"/>
        <end position="102"/>
    </location>
</feature>
<reference evidence="2 3" key="1">
    <citation type="submission" date="2019-09" db="EMBL/GenBank/DDBJ databases">
        <title>Genomes of family Cryomorphaceae.</title>
        <authorList>
            <person name="Bowman J.P."/>
        </authorList>
    </citation>
    <scope>NUCLEOTIDE SEQUENCE [LARGE SCALE GENOMIC DNA]</scope>
    <source>
        <strain evidence="2 3">LMG 25704</strain>
    </source>
</reference>
<dbReference type="InterPro" id="IPR007076">
    <property type="entry name" value="TfoX_N"/>
</dbReference>
<gene>
    <name evidence="2" type="ORF">F8C67_10445</name>
</gene>
<comment type="caution">
    <text evidence="2">The sequence shown here is derived from an EMBL/GenBank/DDBJ whole genome shotgun (WGS) entry which is preliminary data.</text>
</comment>
<dbReference type="EMBL" id="WBVO01000008">
    <property type="protein sequence ID" value="KAB2808697.1"/>
    <property type="molecule type" value="Genomic_DNA"/>
</dbReference>
<evidence type="ECO:0000259" key="1">
    <source>
        <dbReference type="Pfam" id="PF04993"/>
    </source>
</evidence>
<keyword evidence="3" id="KW-1185">Reference proteome</keyword>
<dbReference type="SUPFAM" id="SSF159894">
    <property type="entry name" value="YgaC/TfoX-N like"/>
    <property type="match status" value="1"/>
</dbReference>
<dbReference type="AlphaFoldDB" id="A0A6N6RES2"/>
<dbReference type="Gene3D" id="3.30.1460.30">
    <property type="entry name" value="YgaC/TfoX-N like chaperone"/>
    <property type="match status" value="1"/>
</dbReference>
<sequence length="114" mass="12963">MAYDTFLSDRIERALKETGTNYATKHMFGGLAFMVDDKMCCGIVRDDLMARVGPDRQAEALEQTGARPMEFTGRPMKGYVFVDSEGLDTDADLMKWIKWCLEFNPHAKSSKKKK</sequence>
<dbReference type="OrthoDB" id="214902at2"/>
<name>A0A6N6RES2_9FLAO</name>
<dbReference type="Pfam" id="PF04993">
    <property type="entry name" value="TfoX_N"/>
    <property type="match status" value="1"/>
</dbReference>
<evidence type="ECO:0000313" key="2">
    <source>
        <dbReference type="EMBL" id="KAB2808697.1"/>
    </source>
</evidence>
<protein>
    <submittedName>
        <fullName evidence="2">TfoX/Sxy family protein</fullName>
    </submittedName>
</protein>
<organism evidence="2 3">
    <name type="scientific">Phaeocystidibacter luteus</name>
    <dbReference type="NCBI Taxonomy" id="911197"/>
    <lineage>
        <taxon>Bacteria</taxon>
        <taxon>Pseudomonadati</taxon>
        <taxon>Bacteroidota</taxon>
        <taxon>Flavobacteriia</taxon>
        <taxon>Flavobacteriales</taxon>
        <taxon>Phaeocystidibacteraceae</taxon>
        <taxon>Phaeocystidibacter</taxon>
    </lineage>
</organism>
<evidence type="ECO:0000313" key="3">
    <source>
        <dbReference type="Proteomes" id="UP000468650"/>
    </source>
</evidence>
<proteinExistence type="predicted"/>
<dbReference type="Proteomes" id="UP000468650">
    <property type="component" value="Unassembled WGS sequence"/>
</dbReference>
<accession>A0A6N6RES2</accession>
<dbReference type="RefSeq" id="WP_151667792.1">
    <property type="nucleotide sequence ID" value="NZ_WBVO01000008.1"/>
</dbReference>